<gene>
    <name evidence="1" type="ORF">EEL30_21200</name>
</gene>
<evidence type="ECO:0000313" key="1">
    <source>
        <dbReference type="EMBL" id="QDX94572.1"/>
    </source>
</evidence>
<sequence length="164" mass="19289">MKNLFYLLATFIFLTGCGQETSTSQQEQEYRFQFNGISLGDSYNKIVGLYGKPESEDEKGDIKLIAYRSKKGLSNTITLQKDKVIKSTSYMEYLEEEKLPRTKEDVFKTYGTEYKMKLKDCYESTKCENYVYTFENEILEFLTYWDNQKIDVVTLKTKEFDTAQ</sequence>
<dbReference type="AlphaFoldDB" id="A0A518VC58"/>
<protein>
    <recommendedName>
        <fullName evidence="3">Lipoprotein</fullName>
    </recommendedName>
</protein>
<dbReference type="OrthoDB" id="2572716at2"/>
<dbReference type="EMBL" id="CP033464">
    <property type="protein sequence ID" value="QDX94572.1"/>
    <property type="molecule type" value="Genomic_DNA"/>
</dbReference>
<organism evidence="1 2">
    <name type="scientific">Brevibacillus laterosporus</name>
    <name type="common">Bacillus laterosporus</name>
    <dbReference type="NCBI Taxonomy" id="1465"/>
    <lineage>
        <taxon>Bacteria</taxon>
        <taxon>Bacillati</taxon>
        <taxon>Bacillota</taxon>
        <taxon>Bacilli</taxon>
        <taxon>Bacillales</taxon>
        <taxon>Paenibacillaceae</taxon>
        <taxon>Brevibacillus</taxon>
    </lineage>
</organism>
<name>A0A518VC58_BRELA</name>
<evidence type="ECO:0000313" key="2">
    <source>
        <dbReference type="Proteomes" id="UP000319432"/>
    </source>
</evidence>
<keyword evidence="2" id="KW-1185">Reference proteome</keyword>
<dbReference type="PROSITE" id="PS51257">
    <property type="entry name" value="PROKAR_LIPOPROTEIN"/>
    <property type="match status" value="1"/>
</dbReference>
<dbReference type="Proteomes" id="UP000319432">
    <property type="component" value="Chromosome"/>
</dbReference>
<reference evidence="1 2" key="1">
    <citation type="submission" date="2018-11" db="EMBL/GenBank/DDBJ databases">
        <title>Phylogenetic determinants of toxin gene distribution in genomes of Brevibacillus laterosporus.</title>
        <authorList>
            <person name="Glare T.R."/>
            <person name="Durrant A."/>
            <person name="Berry C."/>
            <person name="Palma L."/>
            <person name="Ormskirk M."/>
            <person name="Cox M.O."/>
        </authorList>
    </citation>
    <scope>NUCLEOTIDE SEQUENCE [LARGE SCALE GENOMIC DNA]</scope>
    <source>
        <strain evidence="1 2">1821L</strain>
    </source>
</reference>
<accession>A0A518VC58</accession>
<evidence type="ECO:0008006" key="3">
    <source>
        <dbReference type="Google" id="ProtNLM"/>
    </source>
</evidence>
<proteinExistence type="predicted"/>